<dbReference type="GO" id="GO:0045087">
    <property type="term" value="P:innate immune response"/>
    <property type="evidence" value="ECO:0007669"/>
    <property type="project" value="TreeGrafter"/>
</dbReference>
<organism evidence="2 3">
    <name type="scientific">Caenorhabditis tropicalis</name>
    <dbReference type="NCBI Taxonomy" id="1561998"/>
    <lineage>
        <taxon>Eukaryota</taxon>
        <taxon>Metazoa</taxon>
        <taxon>Ecdysozoa</taxon>
        <taxon>Nematoda</taxon>
        <taxon>Chromadorea</taxon>
        <taxon>Rhabditida</taxon>
        <taxon>Rhabditina</taxon>
        <taxon>Rhabditomorpha</taxon>
        <taxon>Rhabditoidea</taxon>
        <taxon>Rhabditidae</taxon>
        <taxon>Peloderinae</taxon>
        <taxon>Caenorhabditis</taxon>
    </lineage>
</organism>
<dbReference type="InterPro" id="IPR041426">
    <property type="entry name" value="Mos1_HTH"/>
</dbReference>
<protein>
    <submittedName>
        <fullName evidence="3">F-box domain-containing protein</fullName>
    </submittedName>
</protein>
<dbReference type="Pfam" id="PF00646">
    <property type="entry name" value="F-box"/>
    <property type="match status" value="1"/>
</dbReference>
<dbReference type="PROSITE" id="PS50181">
    <property type="entry name" value="FBOX"/>
    <property type="match status" value="1"/>
</dbReference>
<evidence type="ECO:0000313" key="2">
    <source>
        <dbReference type="Proteomes" id="UP000095282"/>
    </source>
</evidence>
<dbReference type="InterPro" id="IPR001810">
    <property type="entry name" value="F-box_dom"/>
</dbReference>
<dbReference type="PANTHER" id="PTHR23015">
    <property type="entry name" value="UNCHARACTERIZED C.ELEGANS PROTEIN"/>
    <property type="match status" value="1"/>
</dbReference>
<dbReference type="AlphaFoldDB" id="A0A1I7UI85"/>
<proteinExistence type="predicted"/>
<evidence type="ECO:0000313" key="3">
    <source>
        <dbReference type="WBParaSite" id="Csp11.Scaffold629.g9591.t1"/>
    </source>
</evidence>
<accession>A0A1I7UI85</accession>
<keyword evidence="2" id="KW-1185">Reference proteome</keyword>
<dbReference type="CDD" id="cd22150">
    <property type="entry name" value="F-box_CeFBXA-like"/>
    <property type="match status" value="1"/>
</dbReference>
<dbReference type="PANTHER" id="PTHR23015:SF4">
    <property type="entry name" value="DUF38 DOMAIN-CONTAINING PROTEIN-RELATED"/>
    <property type="match status" value="1"/>
</dbReference>
<dbReference type="InterPro" id="IPR040161">
    <property type="entry name" value="FB224"/>
</dbReference>
<sequence length="418" mass="49251">MSKFIENHPSAIEVFVWYGRERGKNDLYKKLCSIIGEKRISDEEFGELVEKIEHLENRDIGHLVVNNQANLRLCILSDVIDKKSIDESYNAICEMIGSIDYQDFEFWFNRFSSGNWNLYQKTFSDLPLLIVRNILEFTDILSQMRLRKVSRGLRNIVDQVKPSIDIFDYEFRHYDSQDIAIFRNFIETASNYPYEYFYSGEDYLERAFNDMKILLSNPRLRLAHFDWNNHVSSEIDRKLVDILNSLNHKIEIMNLNASLNGDLMIDLLKAMKPGALEDIDFHGDFEPIHIDRLAQLDQWKKATSVCFRESILDFSPCFHHFQHFERVDIHVESLSMDNILFVKKLFIQNNKLKYFNILAENQPLESEIAEALGLSDLHFNEEDECFSGRNEIPGSNEYLEVTFNDCRIKFVRKIEESD</sequence>
<reference evidence="3" key="1">
    <citation type="submission" date="2016-11" db="UniProtKB">
        <authorList>
            <consortium name="WormBaseParasite"/>
        </authorList>
    </citation>
    <scope>IDENTIFICATION</scope>
</reference>
<dbReference type="WBParaSite" id="Csp11.Scaffold629.g9591.t1">
    <property type="protein sequence ID" value="Csp11.Scaffold629.g9591.t1"/>
    <property type="gene ID" value="Csp11.Scaffold629.g9591"/>
</dbReference>
<dbReference type="SMART" id="SM00256">
    <property type="entry name" value="FBOX"/>
    <property type="match status" value="1"/>
</dbReference>
<dbReference type="Pfam" id="PF01827">
    <property type="entry name" value="FTH"/>
    <property type="match status" value="1"/>
</dbReference>
<dbReference type="Proteomes" id="UP000095282">
    <property type="component" value="Unplaced"/>
</dbReference>
<evidence type="ECO:0000259" key="1">
    <source>
        <dbReference type="PROSITE" id="PS50181"/>
    </source>
</evidence>
<dbReference type="Pfam" id="PF17906">
    <property type="entry name" value="HTH_48"/>
    <property type="match status" value="1"/>
</dbReference>
<name>A0A1I7UI85_9PELO</name>
<dbReference type="InterPro" id="IPR002900">
    <property type="entry name" value="DUF38/FTH_CAE_spp"/>
</dbReference>
<feature type="domain" description="F-box" evidence="1">
    <location>
        <begin position="120"/>
        <end position="174"/>
    </location>
</feature>